<feature type="non-terminal residue" evidence="2">
    <location>
        <position position="70"/>
    </location>
</feature>
<name>A0A3B1BN50_9ZZZZ</name>
<evidence type="ECO:0000259" key="1">
    <source>
        <dbReference type="Pfam" id="PF00109"/>
    </source>
</evidence>
<dbReference type="AlphaFoldDB" id="A0A3B1BN50"/>
<dbReference type="InterPro" id="IPR014030">
    <property type="entry name" value="Ketoacyl_synth_N"/>
</dbReference>
<reference evidence="2" key="1">
    <citation type="submission" date="2018-06" db="EMBL/GenBank/DDBJ databases">
        <authorList>
            <person name="Zhirakovskaya E."/>
        </authorList>
    </citation>
    <scope>NUCLEOTIDE SEQUENCE</scope>
</reference>
<dbReference type="GO" id="GO:0004315">
    <property type="term" value="F:3-oxoacyl-[acyl-carrier-protein] synthase activity"/>
    <property type="evidence" value="ECO:0007669"/>
    <property type="project" value="UniProtKB-EC"/>
</dbReference>
<accession>A0A3B1BN50</accession>
<proteinExistence type="predicted"/>
<dbReference type="SUPFAM" id="SSF53901">
    <property type="entry name" value="Thiolase-like"/>
    <property type="match status" value="1"/>
</dbReference>
<gene>
    <name evidence="2" type="ORF">MNBD_GAMMA24-599</name>
</gene>
<dbReference type="Pfam" id="PF00109">
    <property type="entry name" value="ketoacyl-synt"/>
    <property type="match status" value="1"/>
</dbReference>
<dbReference type="Gene3D" id="3.40.47.10">
    <property type="match status" value="1"/>
</dbReference>
<evidence type="ECO:0000313" key="2">
    <source>
        <dbReference type="EMBL" id="VAX13633.1"/>
    </source>
</evidence>
<protein>
    <submittedName>
        <fullName evidence="2">3-oxoacyl-[acyl-carrier-protein] synthase, KASI</fullName>
        <ecNumber evidence="2">2.3.1.41</ecNumber>
    </submittedName>
</protein>
<dbReference type="EC" id="2.3.1.41" evidence="2"/>
<keyword evidence="2" id="KW-0808">Transferase</keyword>
<organism evidence="2">
    <name type="scientific">hydrothermal vent metagenome</name>
    <dbReference type="NCBI Taxonomy" id="652676"/>
    <lineage>
        <taxon>unclassified sequences</taxon>
        <taxon>metagenomes</taxon>
        <taxon>ecological metagenomes</taxon>
    </lineage>
</organism>
<keyword evidence="2" id="KW-0012">Acyltransferase</keyword>
<sequence>MRRVVVTGMGIVSSIGNNIDQVLDSLLNARPGIKTAEDYVKYNFRCQVHGAPDLDPFAVLDRRTTRFMGQ</sequence>
<dbReference type="InterPro" id="IPR016039">
    <property type="entry name" value="Thiolase-like"/>
</dbReference>
<feature type="domain" description="Beta-ketoacyl synthase-like N-terminal" evidence="1">
    <location>
        <begin position="1"/>
        <end position="51"/>
    </location>
</feature>
<dbReference type="EMBL" id="UOFZ01000129">
    <property type="protein sequence ID" value="VAX13633.1"/>
    <property type="molecule type" value="Genomic_DNA"/>
</dbReference>